<comment type="similarity">
    <text evidence="3 7">Belongs to the NAD(P)-dependent epimerase/dehydratase family. dTDP-glucose dehydratase subfamily.</text>
</comment>
<dbReference type="EMBL" id="JALHBS010000038">
    <property type="protein sequence ID" value="MCP3054985.1"/>
    <property type="molecule type" value="Genomic_DNA"/>
</dbReference>
<dbReference type="InterPro" id="IPR016040">
    <property type="entry name" value="NAD(P)-bd_dom"/>
</dbReference>
<evidence type="ECO:0000256" key="7">
    <source>
        <dbReference type="RuleBase" id="RU004473"/>
    </source>
</evidence>
<dbReference type="Gene3D" id="3.90.25.10">
    <property type="entry name" value="UDP-galactose 4-epimerase, domain 1"/>
    <property type="match status" value="1"/>
</dbReference>
<evidence type="ECO:0000256" key="3">
    <source>
        <dbReference type="ARBA" id="ARBA00008178"/>
    </source>
</evidence>
<dbReference type="Gene3D" id="3.40.50.720">
    <property type="entry name" value="NAD(P)-binding Rossmann-like Domain"/>
    <property type="match status" value="1"/>
</dbReference>
<evidence type="ECO:0000256" key="1">
    <source>
        <dbReference type="ARBA" id="ARBA00001539"/>
    </source>
</evidence>
<dbReference type="InterPro" id="IPR036291">
    <property type="entry name" value="NAD(P)-bd_dom_sf"/>
</dbReference>
<dbReference type="CDD" id="cd05246">
    <property type="entry name" value="dTDP_GD_SDR_e"/>
    <property type="match status" value="1"/>
</dbReference>
<dbReference type="GO" id="GO:0008460">
    <property type="term" value="F:dTDP-glucose 4,6-dehydratase activity"/>
    <property type="evidence" value="ECO:0007669"/>
    <property type="project" value="UniProtKB-EC"/>
</dbReference>
<comment type="catalytic activity">
    <reaction evidence="1 7">
        <text>dTDP-alpha-D-glucose = dTDP-4-dehydro-6-deoxy-alpha-D-glucose + H2O</text>
        <dbReference type="Rhea" id="RHEA:17221"/>
        <dbReference type="ChEBI" id="CHEBI:15377"/>
        <dbReference type="ChEBI" id="CHEBI:57477"/>
        <dbReference type="ChEBI" id="CHEBI:57649"/>
        <dbReference type="EC" id="4.2.1.46"/>
    </reaction>
</comment>
<evidence type="ECO:0000313" key="9">
    <source>
        <dbReference type="EMBL" id="MCP3054985.1"/>
    </source>
</evidence>
<dbReference type="NCBIfam" id="TIGR01181">
    <property type="entry name" value="dTDP_gluc_dehyt"/>
    <property type="match status" value="1"/>
</dbReference>
<gene>
    <name evidence="9" type="primary">rfbB</name>
    <name evidence="9" type="ORF">MJ956_07445</name>
</gene>
<keyword evidence="6 7" id="KW-0456">Lyase</keyword>
<sequence>MTILVTGGAGFIGANFIHDWLARSDEAVVNLDRMTYAGHPGNLSALSGDPRHRFIKGDIRDGEQIDTILREHRPRAIVHFAAESHVDRSIAGPEAFVFTNVVGTFNLLEAARAYHGTLADEPAAGFRFLHVSTDEVYGALQADDPPFTEASIVAPNSPYSASKAGSDHLVRAYFHTYGLPVLTSNCTNNYGPRQFPEKFIPVVIERALAFEPVPIYADGKNVRDWIHVADHCAALRLILERGEPGTVYNVSAECERRNIDLATAICDCVDTLAPDPQGRIRRTLLTRVADRPGHDFRYAMSAARLRETLGWRPERSFADGLRQTVAWYLDNRQWVAEAQARLACALAETA</sequence>
<proteinExistence type="inferred from homology"/>
<evidence type="ECO:0000313" key="10">
    <source>
        <dbReference type="Proteomes" id="UP001155220"/>
    </source>
</evidence>
<dbReference type="EC" id="4.2.1.46" evidence="4 7"/>
<keyword evidence="5" id="KW-0520">NAD</keyword>
<evidence type="ECO:0000256" key="6">
    <source>
        <dbReference type="ARBA" id="ARBA00023239"/>
    </source>
</evidence>
<organism evidence="9 10">
    <name type="scientific">Aurantimonas marianensis</name>
    <dbReference type="NCBI Taxonomy" id="2920428"/>
    <lineage>
        <taxon>Bacteria</taxon>
        <taxon>Pseudomonadati</taxon>
        <taxon>Pseudomonadota</taxon>
        <taxon>Alphaproteobacteria</taxon>
        <taxon>Hyphomicrobiales</taxon>
        <taxon>Aurantimonadaceae</taxon>
        <taxon>Aurantimonas</taxon>
    </lineage>
</organism>
<dbReference type="InterPro" id="IPR005888">
    <property type="entry name" value="dTDP_Gluc_deHydtase"/>
</dbReference>
<evidence type="ECO:0000256" key="2">
    <source>
        <dbReference type="ARBA" id="ARBA00001911"/>
    </source>
</evidence>
<accession>A0A9X2KF58</accession>
<reference evidence="9" key="1">
    <citation type="submission" date="2022-03" db="EMBL/GenBank/DDBJ databases">
        <title>Aurantimonas Liuensis sp. Nov., isolated from the hadal seawater of the Mariana Trench.</title>
        <authorList>
            <person name="Liu R."/>
        </authorList>
    </citation>
    <scope>NUCLEOTIDE SEQUENCE</scope>
    <source>
        <strain evidence="9">LRZ36</strain>
    </source>
</reference>
<comment type="cofactor">
    <cofactor evidence="2 7">
        <name>NAD(+)</name>
        <dbReference type="ChEBI" id="CHEBI:57540"/>
    </cofactor>
</comment>
<dbReference type="AlphaFoldDB" id="A0A9X2KF58"/>
<dbReference type="Pfam" id="PF16363">
    <property type="entry name" value="GDP_Man_Dehyd"/>
    <property type="match status" value="1"/>
</dbReference>
<protein>
    <recommendedName>
        <fullName evidence="4 7">dTDP-glucose 4,6-dehydratase</fullName>
        <ecNumber evidence="4 7">4.2.1.46</ecNumber>
    </recommendedName>
</protein>
<dbReference type="RefSeq" id="WP_253963849.1">
    <property type="nucleotide sequence ID" value="NZ_JALHBS010000038.1"/>
</dbReference>
<keyword evidence="10" id="KW-1185">Reference proteome</keyword>
<dbReference type="PANTHER" id="PTHR43000">
    <property type="entry name" value="DTDP-D-GLUCOSE 4,6-DEHYDRATASE-RELATED"/>
    <property type="match status" value="1"/>
</dbReference>
<dbReference type="SUPFAM" id="SSF51735">
    <property type="entry name" value="NAD(P)-binding Rossmann-fold domains"/>
    <property type="match status" value="1"/>
</dbReference>
<dbReference type="Proteomes" id="UP001155220">
    <property type="component" value="Unassembled WGS sequence"/>
</dbReference>
<dbReference type="GO" id="GO:0009225">
    <property type="term" value="P:nucleotide-sugar metabolic process"/>
    <property type="evidence" value="ECO:0007669"/>
    <property type="project" value="InterPro"/>
</dbReference>
<comment type="caution">
    <text evidence="9">The sequence shown here is derived from an EMBL/GenBank/DDBJ whole genome shotgun (WGS) entry which is preliminary data.</text>
</comment>
<name>A0A9X2KF58_9HYPH</name>
<evidence type="ECO:0000256" key="5">
    <source>
        <dbReference type="ARBA" id="ARBA00023027"/>
    </source>
</evidence>
<evidence type="ECO:0000259" key="8">
    <source>
        <dbReference type="Pfam" id="PF16363"/>
    </source>
</evidence>
<evidence type="ECO:0000256" key="4">
    <source>
        <dbReference type="ARBA" id="ARBA00011990"/>
    </source>
</evidence>
<feature type="domain" description="NAD(P)-binding" evidence="8">
    <location>
        <begin position="4"/>
        <end position="324"/>
    </location>
</feature>